<dbReference type="EMBL" id="JAGQHS010000286">
    <property type="protein sequence ID" value="MCA9759204.1"/>
    <property type="molecule type" value="Genomic_DNA"/>
</dbReference>
<dbReference type="Gene3D" id="3.40.50.150">
    <property type="entry name" value="Vaccinia Virus protein VP39"/>
    <property type="match status" value="1"/>
</dbReference>
<dbReference type="InterPro" id="IPR041698">
    <property type="entry name" value="Methyltransf_25"/>
</dbReference>
<comment type="caution">
    <text evidence="2">The sequence shown here is derived from an EMBL/GenBank/DDBJ whole genome shotgun (WGS) entry which is preliminary data.</text>
</comment>
<dbReference type="CDD" id="cd02440">
    <property type="entry name" value="AdoMet_MTases"/>
    <property type="match status" value="1"/>
</dbReference>
<accession>A0A956NHS7</accession>
<evidence type="ECO:0000313" key="2">
    <source>
        <dbReference type="EMBL" id="MCA9759204.1"/>
    </source>
</evidence>
<feature type="domain" description="Methyltransferase" evidence="1">
    <location>
        <begin position="46"/>
        <end position="140"/>
    </location>
</feature>
<dbReference type="SUPFAM" id="SSF53335">
    <property type="entry name" value="S-adenosyl-L-methionine-dependent methyltransferases"/>
    <property type="match status" value="1"/>
</dbReference>
<dbReference type="Pfam" id="PF13649">
    <property type="entry name" value="Methyltransf_25"/>
    <property type="match status" value="1"/>
</dbReference>
<dbReference type="Proteomes" id="UP000739538">
    <property type="component" value="Unassembled WGS sequence"/>
</dbReference>
<dbReference type="Gene3D" id="2.20.25.110">
    <property type="entry name" value="S-adenosyl-L-methionine-dependent methyltransferases"/>
    <property type="match status" value="1"/>
</dbReference>
<keyword evidence="2" id="KW-0489">Methyltransferase</keyword>
<gene>
    <name evidence="2" type="ORF">KDA27_25645</name>
</gene>
<sequence length="272" mass="30228">MDSSFAGVYEAAEWYAIAFGYRDVPKECDFLTGLADEFGCGAGSFLELACGPGFHALEMARRGVPSAGLDLEPSMVRLLEGEAARENLTVTALQADMRSFEVETPFHLVTTLLDSCAHLLTNEDMLAHLNRVAAALVPGGIYVLEFSHPADCFGVRKTAGTDWTMKSNGTEVHMQWGKDDDPFDPITEISDVTVTLDVTEEGREMRTLREVVRTRSWTYQTLRALLDQTKPFTQVAWYGALDRTVPFDNAESAWRMVAVLRRTDGRRDCGRT</sequence>
<evidence type="ECO:0000313" key="3">
    <source>
        <dbReference type="Proteomes" id="UP000739538"/>
    </source>
</evidence>
<proteinExistence type="predicted"/>
<name>A0A956NHS7_UNCEI</name>
<dbReference type="GO" id="GO:0008168">
    <property type="term" value="F:methyltransferase activity"/>
    <property type="evidence" value="ECO:0007669"/>
    <property type="project" value="UniProtKB-KW"/>
</dbReference>
<dbReference type="InterPro" id="IPR029063">
    <property type="entry name" value="SAM-dependent_MTases_sf"/>
</dbReference>
<organism evidence="2 3">
    <name type="scientific">Eiseniibacteriota bacterium</name>
    <dbReference type="NCBI Taxonomy" id="2212470"/>
    <lineage>
        <taxon>Bacteria</taxon>
        <taxon>Candidatus Eiseniibacteriota</taxon>
    </lineage>
</organism>
<dbReference type="AlphaFoldDB" id="A0A956NHS7"/>
<keyword evidence="2" id="KW-0808">Transferase</keyword>
<protein>
    <submittedName>
        <fullName evidence="2">Class I SAM-dependent methyltransferase</fullName>
    </submittedName>
</protein>
<reference evidence="2" key="2">
    <citation type="journal article" date="2021" name="Microbiome">
        <title>Successional dynamics and alternative stable states in a saline activated sludge microbial community over 9 years.</title>
        <authorList>
            <person name="Wang Y."/>
            <person name="Ye J."/>
            <person name="Ju F."/>
            <person name="Liu L."/>
            <person name="Boyd J.A."/>
            <person name="Deng Y."/>
            <person name="Parks D.H."/>
            <person name="Jiang X."/>
            <person name="Yin X."/>
            <person name="Woodcroft B.J."/>
            <person name="Tyson G.W."/>
            <person name="Hugenholtz P."/>
            <person name="Polz M.F."/>
            <person name="Zhang T."/>
        </authorList>
    </citation>
    <scope>NUCLEOTIDE SEQUENCE</scope>
    <source>
        <strain evidence="2">HKST-UBA02</strain>
    </source>
</reference>
<reference evidence="2" key="1">
    <citation type="submission" date="2020-04" db="EMBL/GenBank/DDBJ databases">
        <authorList>
            <person name="Zhang T."/>
        </authorList>
    </citation>
    <scope>NUCLEOTIDE SEQUENCE</scope>
    <source>
        <strain evidence="2">HKST-UBA02</strain>
    </source>
</reference>
<dbReference type="GO" id="GO:0032259">
    <property type="term" value="P:methylation"/>
    <property type="evidence" value="ECO:0007669"/>
    <property type="project" value="UniProtKB-KW"/>
</dbReference>
<evidence type="ECO:0000259" key="1">
    <source>
        <dbReference type="Pfam" id="PF13649"/>
    </source>
</evidence>